<dbReference type="Proteomes" id="UP000628079">
    <property type="component" value="Unassembled WGS sequence"/>
</dbReference>
<accession>A0A8H9FV86</accession>
<proteinExistence type="predicted"/>
<reference evidence="1" key="1">
    <citation type="journal article" date="2014" name="Int. J. Syst. Evol. Microbiol.">
        <title>Complete genome sequence of Corynebacterium casei LMG S-19264T (=DSM 44701T), isolated from a smear-ripened cheese.</title>
        <authorList>
            <consortium name="US DOE Joint Genome Institute (JGI-PGF)"/>
            <person name="Walter F."/>
            <person name="Albersmeier A."/>
            <person name="Kalinowski J."/>
            <person name="Ruckert C."/>
        </authorList>
    </citation>
    <scope>NUCLEOTIDE SEQUENCE</scope>
    <source>
        <strain evidence="1">CGMCC 1.10749</strain>
    </source>
</reference>
<organism evidence="1 2">
    <name type="scientific">Knoellia flava</name>
    <dbReference type="NCBI Taxonomy" id="913969"/>
    <lineage>
        <taxon>Bacteria</taxon>
        <taxon>Bacillati</taxon>
        <taxon>Actinomycetota</taxon>
        <taxon>Actinomycetes</taxon>
        <taxon>Micrococcales</taxon>
        <taxon>Intrasporangiaceae</taxon>
        <taxon>Knoellia</taxon>
    </lineage>
</organism>
<dbReference type="AlphaFoldDB" id="A0A8H9FV86"/>
<evidence type="ECO:0000313" key="1">
    <source>
        <dbReference type="EMBL" id="GGB87156.1"/>
    </source>
</evidence>
<gene>
    <name evidence="1" type="ORF">GCM10011314_28670</name>
</gene>
<comment type="caution">
    <text evidence="1">The sequence shown here is derived from an EMBL/GenBank/DDBJ whole genome shotgun (WGS) entry which is preliminary data.</text>
</comment>
<name>A0A8H9FV86_9MICO</name>
<evidence type="ECO:0000313" key="2">
    <source>
        <dbReference type="Proteomes" id="UP000628079"/>
    </source>
</evidence>
<protein>
    <submittedName>
        <fullName evidence="1">Uncharacterized protein</fullName>
    </submittedName>
</protein>
<reference evidence="1" key="2">
    <citation type="submission" date="2020-09" db="EMBL/GenBank/DDBJ databases">
        <authorList>
            <person name="Sun Q."/>
            <person name="Zhou Y."/>
        </authorList>
    </citation>
    <scope>NUCLEOTIDE SEQUENCE</scope>
    <source>
        <strain evidence="1">CGMCC 1.10749</strain>
    </source>
</reference>
<dbReference type="EMBL" id="BMEA01000003">
    <property type="protein sequence ID" value="GGB87156.1"/>
    <property type="molecule type" value="Genomic_DNA"/>
</dbReference>
<sequence length="78" mass="8102">MKFATAAPDGVKRSSGSPVRFPTIVMTVSPAMDQIPFGLVQNDDGYAVLVRVAQVVQGPAGVAGVETIRRRDEGASSA</sequence>